<evidence type="ECO:0000256" key="1">
    <source>
        <dbReference type="SAM" id="MobiDB-lite"/>
    </source>
</evidence>
<feature type="region of interest" description="Disordered" evidence="1">
    <location>
        <begin position="24"/>
        <end position="67"/>
    </location>
</feature>
<dbReference type="AlphaFoldDB" id="A0A8S3F0S5"/>
<feature type="non-terminal residue" evidence="2">
    <location>
        <position position="1"/>
    </location>
</feature>
<organism evidence="2 3">
    <name type="scientific">Rotaria magnacalcarata</name>
    <dbReference type="NCBI Taxonomy" id="392030"/>
    <lineage>
        <taxon>Eukaryota</taxon>
        <taxon>Metazoa</taxon>
        <taxon>Spiralia</taxon>
        <taxon>Gnathifera</taxon>
        <taxon>Rotifera</taxon>
        <taxon>Eurotatoria</taxon>
        <taxon>Bdelloidea</taxon>
        <taxon>Philodinida</taxon>
        <taxon>Philodinidae</taxon>
        <taxon>Rotaria</taxon>
    </lineage>
</organism>
<name>A0A8S3F0S5_9BILA</name>
<proteinExistence type="predicted"/>
<evidence type="ECO:0000313" key="3">
    <source>
        <dbReference type="Proteomes" id="UP000676336"/>
    </source>
</evidence>
<gene>
    <name evidence="2" type="ORF">SMN809_LOCUS61513</name>
</gene>
<evidence type="ECO:0000313" key="2">
    <source>
        <dbReference type="EMBL" id="CAF5097563.1"/>
    </source>
</evidence>
<dbReference type="EMBL" id="CAJOBI010247270">
    <property type="protein sequence ID" value="CAF5097563.1"/>
    <property type="molecule type" value="Genomic_DNA"/>
</dbReference>
<comment type="caution">
    <text evidence="2">The sequence shown here is derived from an EMBL/GenBank/DDBJ whole genome shotgun (WGS) entry which is preliminary data.</text>
</comment>
<sequence>LGELITMAGLDDAFTNPLEERRETPLNVANGSNTNHQTVVAEKHDERLQSSSSSSSISGSIDTNIKS</sequence>
<feature type="compositionally biased region" description="Low complexity" evidence="1">
    <location>
        <begin position="50"/>
        <end position="61"/>
    </location>
</feature>
<accession>A0A8S3F0S5</accession>
<reference evidence="2" key="1">
    <citation type="submission" date="2021-02" db="EMBL/GenBank/DDBJ databases">
        <authorList>
            <person name="Nowell W R."/>
        </authorList>
    </citation>
    <scope>NUCLEOTIDE SEQUENCE</scope>
</reference>
<dbReference type="Proteomes" id="UP000676336">
    <property type="component" value="Unassembled WGS sequence"/>
</dbReference>
<protein>
    <submittedName>
        <fullName evidence="2">Uncharacterized protein</fullName>
    </submittedName>
</protein>
<feature type="compositionally biased region" description="Polar residues" evidence="1">
    <location>
        <begin position="27"/>
        <end position="38"/>
    </location>
</feature>